<dbReference type="PANTHER" id="PTHR43667">
    <property type="entry name" value="CYCLOPROPANE-FATTY-ACYL-PHOSPHOLIPID SYNTHASE"/>
    <property type="match status" value="1"/>
</dbReference>
<dbReference type="PANTHER" id="PTHR43667:SF2">
    <property type="entry name" value="FATTY ACID C-METHYL TRANSFERASE"/>
    <property type="match status" value="1"/>
</dbReference>
<dbReference type="AlphaFoldDB" id="A0A6G5QM82"/>
<gene>
    <name evidence="3" type="ORF">CRECT_1119</name>
</gene>
<evidence type="ECO:0000313" key="3">
    <source>
        <dbReference type="EMBL" id="QCD46780.1"/>
    </source>
</evidence>
<dbReference type="InterPro" id="IPR018773">
    <property type="entry name" value="MeTrfase_reg_dom_prd"/>
</dbReference>
<dbReference type="CDD" id="cd02440">
    <property type="entry name" value="AdoMet_MTases"/>
    <property type="match status" value="1"/>
</dbReference>
<dbReference type="RefSeq" id="WP_004320700.1">
    <property type="nucleotide sequence ID" value="NZ_CP012543.1"/>
</dbReference>
<dbReference type="GO" id="GO:0032259">
    <property type="term" value="P:methylation"/>
    <property type="evidence" value="ECO:0007669"/>
    <property type="project" value="UniProtKB-KW"/>
</dbReference>
<dbReference type="SUPFAM" id="SSF53335">
    <property type="entry name" value="S-adenosyl-L-methionine-dependent methyltransferases"/>
    <property type="match status" value="1"/>
</dbReference>
<dbReference type="Proteomes" id="UP000502377">
    <property type="component" value="Chromosome"/>
</dbReference>
<name>A0A6G5QM82_CAMRE</name>
<dbReference type="EMBL" id="CP012543">
    <property type="protein sequence ID" value="QCD46780.1"/>
    <property type="molecule type" value="Genomic_DNA"/>
</dbReference>
<dbReference type="Gene3D" id="3.40.50.150">
    <property type="entry name" value="Vaccinia Virus protein VP39"/>
    <property type="match status" value="1"/>
</dbReference>
<accession>A0A6G5QM82</accession>
<dbReference type="Pfam" id="PF10119">
    <property type="entry name" value="MethyTransf_Reg"/>
    <property type="match status" value="1"/>
</dbReference>
<evidence type="ECO:0000259" key="1">
    <source>
        <dbReference type="Pfam" id="PF10119"/>
    </source>
</evidence>
<evidence type="ECO:0000313" key="4">
    <source>
        <dbReference type="Proteomes" id="UP000502377"/>
    </source>
</evidence>
<protein>
    <submittedName>
        <fullName evidence="3">SAM-dependent methyltransferase</fullName>
    </submittedName>
</protein>
<proteinExistence type="predicted"/>
<feature type="domain" description="Methyltransferase" evidence="2">
    <location>
        <begin position="43"/>
        <end position="172"/>
    </location>
</feature>
<feature type="domain" description="Methyltransferase regulatory" evidence="1">
    <location>
        <begin position="224"/>
        <end position="308"/>
    </location>
</feature>
<dbReference type="InterPro" id="IPR050723">
    <property type="entry name" value="CFA/CMAS"/>
</dbReference>
<keyword evidence="3" id="KW-0489">Methyltransferase</keyword>
<keyword evidence="3" id="KW-0808">Transferase</keyword>
<evidence type="ECO:0000259" key="2">
    <source>
        <dbReference type="Pfam" id="PF13847"/>
    </source>
</evidence>
<dbReference type="InterPro" id="IPR029063">
    <property type="entry name" value="SAM-dependent_MTases_sf"/>
</dbReference>
<dbReference type="GO" id="GO:0008168">
    <property type="term" value="F:methyltransferase activity"/>
    <property type="evidence" value="ECO:0007669"/>
    <property type="project" value="UniProtKB-KW"/>
</dbReference>
<dbReference type="InterPro" id="IPR025714">
    <property type="entry name" value="Methyltranfer_dom"/>
</dbReference>
<dbReference type="KEGG" id="crx:CRECT_1119"/>
<dbReference type="Pfam" id="PF13847">
    <property type="entry name" value="Methyltransf_31"/>
    <property type="match status" value="1"/>
</dbReference>
<organism evidence="3 4">
    <name type="scientific">Campylobacter rectus</name>
    <name type="common">Wolinella recta</name>
    <dbReference type="NCBI Taxonomy" id="203"/>
    <lineage>
        <taxon>Bacteria</taxon>
        <taxon>Pseudomonadati</taxon>
        <taxon>Campylobacterota</taxon>
        <taxon>Epsilonproteobacteria</taxon>
        <taxon>Campylobacterales</taxon>
        <taxon>Campylobacteraceae</taxon>
        <taxon>Campylobacter</taxon>
    </lineage>
</organism>
<reference evidence="3 4" key="1">
    <citation type="submission" date="2016-07" db="EMBL/GenBank/DDBJ databases">
        <title>Comparative genomics of the Campylobacter concisus group.</title>
        <authorList>
            <person name="Miller W.G."/>
            <person name="Yee E."/>
            <person name="Chapman M.H."/>
            <person name="Huynh S."/>
            <person name="Bono J.L."/>
            <person name="On S.L.W."/>
            <person name="StLeger J."/>
            <person name="Foster G."/>
            <person name="Parker C.T."/>
        </authorList>
    </citation>
    <scope>NUCLEOTIDE SEQUENCE [LARGE SCALE GENOMIC DNA]</scope>
    <source>
        <strain evidence="3 4">ATCC 33238</strain>
    </source>
</reference>
<sequence>MTINNIEQTYDALPYISQSFKETHPQKLESIARLISLDPPAASEARVLEIGCSFGGNLIPFALNNKNADVVGIDLSGIQISKGQKIVEDIGISNLKLHQKDICELKDELGKFDYIIAHGVYSWVPKNVQKSILSVIKNLLTPNGLAYVSYNVYPGWKGRSVLRDFIDIFVQNSHKDASEREKVAAFKENIKTLKDYIKTIGLENDQGWLIRHIDSVNDKYADMDYYLYHEFFEIFNDPYYFFEFIKDIEKFELGYLADTNLYLSLNTLYDEQIYSLFDAIKDMPARIVKEQYTDFAINSSFRRSVITHSINAKNARLDKKYDKKSLNVLHIRGKFEAKDGNIVDIKGRIVNPKVAKIVEAINSVYPGSINIKELVDKFEDKNEVYSNVIPLILNDSVDISPVTIKCVKYAPGKSKIKEIYERYIKYFLKDDEPAISFSNQFNEIIFSKFNKADLEIILEFNGKNSIKDVKNIIKSKGIKMQRKDEKGNVVNVGTSEAADIYLRSLIERMTNSLMFEEI</sequence>